<keyword evidence="3" id="KW-0677">Repeat</keyword>
<evidence type="ECO:0000259" key="7">
    <source>
        <dbReference type="Pfam" id="PF00931"/>
    </source>
</evidence>
<keyword evidence="6" id="KW-0175">Coiled coil</keyword>
<feature type="domain" description="Disease resistance R13L4/SHOC-2-like LRR" evidence="10">
    <location>
        <begin position="555"/>
        <end position="907"/>
    </location>
</feature>
<evidence type="ECO:0000256" key="2">
    <source>
        <dbReference type="ARBA" id="ARBA00022614"/>
    </source>
</evidence>
<evidence type="ECO:0000256" key="5">
    <source>
        <dbReference type="ARBA" id="ARBA00022821"/>
    </source>
</evidence>
<evidence type="ECO:0000256" key="1">
    <source>
        <dbReference type="ARBA" id="ARBA00008894"/>
    </source>
</evidence>
<dbReference type="KEGG" id="obr:102722460"/>
<protein>
    <submittedName>
        <fullName evidence="11">Uncharacterized protein</fullName>
    </submittedName>
</protein>
<dbReference type="GO" id="GO:0042742">
    <property type="term" value="P:defense response to bacterium"/>
    <property type="evidence" value="ECO:0007669"/>
    <property type="project" value="UniProtKB-ARBA"/>
</dbReference>
<name>J3LAE8_ORYBR</name>
<dbReference type="InterPro" id="IPR038005">
    <property type="entry name" value="RX-like_CC"/>
</dbReference>
<keyword evidence="5" id="KW-0611">Plant defense</keyword>
<dbReference type="InterPro" id="IPR036388">
    <property type="entry name" value="WH-like_DNA-bd_sf"/>
</dbReference>
<dbReference type="GeneID" id="102722460"/>
<dbReference type="Gene3D" id="3.40.50.300">
    <property type="entry name" value="P-loop containing nucleotide triphosphate hydrolases"/>
    <property type="match status" value="1"/>
</dbReference>
<dbReference type="OMA" id="RFKRVIH"/>
<dbReference type="AlphaFoldDB" id="J3LAE8"/>
<dbReference type="STRING" id="4533.J3LAE8"/>
<keyword evidence="4" id="KW-0547">Nucleotide-binding</keyword>
<evidence type="ECO:0000259" key="9">
    <source>
        <dbReference type="Pfam" id="PF23559"/>
    </source>
</evidence>
<feature type="domain" description="Disease resistance N-terminal" evidence="8">
    <location>
        <begin position="16"/>
        <end position="102"/>
    </location>
</feature>
<dbReference type="Pfam" id="PF23559">
    <property type="entry name" value="WHD_DRP"/>
    <property type="match status" value="1"/>
</dbReference>
<sequence>MAEAAVVLALGKLVTSFGVSSLRTSIEKEATLLKDLPHIAKHIERELDMIHHFLSQVGTKIYSNKVLEGWIVRVRKVAYCVEDIIDEYCYNITLVQDEGRFKRVIHKTFFTNAFHRIAVELKDIEEEIKHLSQLKRDYREMFNELLDNASDNADMHLLSSNRSLHSIKEYEIVGMKEDMELLDKWLDPKELGRIVISVWGFGGLGKTTLVRKVYDWEKGLKSFDCYSWITVSHNYNIDAISRKLIQELSEDQSKVPSDLDTMHRGQLNKALKEVLSYKKYLIVLDDVWDTGAFHELIDSLIDDYKGSRIIITTRNNDVASLAQEMYKMKLNPLGNDDAFELFRKRCFQKSNMEYPSHLEELSRQLVNKCGGLPLAINAIGNVLAVQESREIVWRRINNQFRCELEDNPGLDKVKSAMSISFMYLPRHLKNCFLYCSMFPQDYVFNRELLLKLWIVEGFVKQRGTSTLEEVADGYFIELIQQSMMQLVENDEIGRVVSCRMHDIMRELGLTFSRKERFGLADINIETENKDDVRRLLMSNQEQVNQLLRSTMDLPHLRTFIATNKVANYQLLCLLISRCKYLAVLELRDSPLDKIPENIGDLFNLRYFGLRRTHVKSLPRSIKKLSNLETLDMKSTKIETLPKEVAKLKKLRHIFAEKLDDPEEKELRYIRGVKFPHGIFDLVQLQTLKTVEATKKSVKLLKSLPDLRLLCVENVRRDDCATLFSSLSNMSQLNSFLISANDLNDPLDFDAFNPKSTKLEKLFIRGCWDSETFWKPVFRNYGANIKYLTLTFCKNIADPLLSISSSMPNLIFLSIRRGCWAEDITLRAGWFPHLKTLCLGNMELRRLCIEEGAVIRLEVLLLLSLMSLKEVPKGLDLVRSLKKLNVSMPHHEFKVEWERDNWKMKLHHVQDIRV</sequence>
<proteinExistence type="inferred from homology"/>
<evidence type="ECO:0000259" key="10">
    <source>
        <dbReference type="Pfam" id="PF23598"/>
    </source>
</evidence>
<evidence type="ECO:0000259" key="8">
    <source>
        <dbReference type="Pfam" id="PF18052"/>
    </source>
</evidence>
<dbReference type="SUPFAM" id="SSF52058">
    <property type="entry name" value="L domain-like"/>
    <property type="match status" value="1"/>
</dbReference>
<dbReference type="Gene3D" id="1.10.8.430">
    <property type="entry name" value="Helical domain of apoptotic protease-activating factors"/>
    <property type="match status" value="1"/>
</dbReference>
<dbReference type="InterPro" id="IPR055414">
    <property type="entry name" value="LRR_R13L4/SHOC2-like"/>
</dbReference>
<dbReference type="GO" id="GO:0002758">
    <property type="term" value="P:innate immune response-activating signaling pathway"/>
    <property type="evidence" value="ECO:0007669"/>
    <property type="project" value="UniProtKB-ARBA"/>
</dbReference>
<dbReference type="SUPFAM" id="SSF52540">
    <property type="entry name" value="P-loop containing nucleoside triphosphate hydrolases"/>
    <property type="match status" value="1"/>
</dbReference>
<dbReference type="Pfam" id="PF00931">
    <property type="entry name" value="NB-ARC"/>
    <property type="match status" value="1"/>
</dbReference>
<accession>J3LAE8</accession>
<dbReference type="InterPro" id="IPR032675">
    <property type="entry name" value="LRR_dom_sf"/>
</dbReference>
<dbReference type="CDD" id="cd14798">
    <property type="entry name" value="RX-CC_like"/>
    <property type="match status" value="1"/>
</dbReference>
<dbReference type="eggNOG" id="KOG4658">
    <property type="taxonomic scope" value="Eukaryota"/>
</dbReference>
<comment type="similarity">
    <text evidence="1">Belongs to the disease resistance NB-LRR family.</text>
</comment>
<dbReference type="FunFam" id="1.10.10.10:FF:000322">
    <property type="entry name" value="Probable disease resistance protein At1g63360"/>
    <property type="match status" value="1"/>
</dbReference>
<dbReference type="InterPro" id="IPR041118">
    <property type="entry name" value="Rx_N"/>
</dbReference>
<dbReference type="Gene3D" id="1.10.10.10">
    <property type="entry name" value="Winged helix-like DNA-binding domain superfamily/Winged helix DNA-binding domain"/>
    <property type="match status" value="1"/>
</dbReference>
<keyword evidence="2" id="KW-0433">Leucine-rich repeat</keyword>
<dbReference type="InterPro" id="IPR027417">
    <property type="entry name" value="P-loop_NTPase"/>
</dbReference>
<dbReference type="HOGENOM" id="CLU_000837_25_4_1"/>
<dbReference type="EnsemblPlants" id="OB02G16150.1">
    <property type="protein sequence ID" value="OB02G16150.1"/>
    <property type="gene ID" value="OB02G16150"/>
</dbReference>
<dbReference type="Gene3D" id="3.80.10.10">
    <property type="entry name" value="Ribonuclease Inhibitor"/>
    <property type="match status" value="1"/>
</dbReference>
<dbReference type="PANTHER" id="PTHR23155:SF1166">
    <property type="entry name" value="NB-ARC DOMAIN CONTAINING PROTEIN, EXPRESSED"/>
    <property type="match status" value="1"/>
</dbReference>
<dbReference type="PANTHER" id="PTHR23155">
    <property type="entry name" value="DISEASE RESISTANCE PROTEIN RP"/>
    <property type="match status" value="1"/>
</dbReference>
<dbReference type="PRINTS" id="PR00364">
    <property type="entry name" value="DISEASERSIST"/>
</dbReference>
<feature type="domain" description="NB-ARC" evidence="7">
    <location>
        <begin position="177"/>
        <end position="350"/>
    </location>
</feature>
<dbReference type="Gramene" id="OB02G16150.1">
    <property type="protein sequence ID" value="OB02G16150.1"/>
    <property type="gene ID" value="OB02G16150"/>
</dbReference>
<dbReference type="InterPro" id="IPR002182">
    <property type="entry name" value="NB-ARC"/>
</dbReference>
<evidence type="ECO:0000313" key="11">
    <source>
        <dbReference type="EnsemblPlants" id="OB02G16150.1"/>
    </source>
</evidence>
<gene>
    <name evidence="11" type="primary">LOC102722460</name>
</gene>
<evidence type="ECO:0000256" key="6">
    <source>
        <dbReference type="ARBA" id="ARBA00023054"/>
    </source>
</evidence>
<dbReference type="GO" id="GO:0043531">
    <property type="term" value="F:ADP binding"/>
    <property type="evidence" value="ECO:0007669"/>
    <property type="project" value="InterPro"/>
</dbReference>
<dbReference type="OrthoDB" id="598235at2759"/>
<dbReference type="FunFam" id="3.40.50.300:FF:001091">
    <property type="entry name" value="Probable disease resistance protein At1g61300"/>
    <property type="match status" value="1"/>
</dbReference>
<reference evidence="11" key="1">
    <citation type="submission" date="2013-04" db="UniProtKB">
        <authorList>
            <consortium name="EnsemblPlants"/>
        </authorList>
    </citation>
    <scope>IDENTIFICATION</scope>
</reference>
<dbReference type="Proteomes" id="UP000006038">
    <property type="component" value="Unassembled WGS sequence"/>
</dbReference>
<feature type="domain" description="Disease resistance protein winged helix" evidence="9">
    <location>
        <begin position="437"/>
        <end position="507"/>
    </location>
</feature>
<dbReference type="InterPro" id="IPR044974">
    <property type="entry name" value="Disease_R_plants"/>
</dbReference>
<dbReference type="Gene3D" id="1.20.5.4130">
    <property type="match status" value="1"/>
</dbReference>
<evidence type="ECO:0000256" key="3">
    <source>
        <dbReference type="ARBA" id="ARBA00022737"/>
    </source>
</evidence>
<dbReference type="GO" id="GO:0009626">
    <property type="term" value="P:plant-type hypersensitive response"/>
    <property type="evidence" value="ECO:0007669"/>
    <property type="project" value="UniProtKB-ARBA"/>
</dbReference>
<dbReference type="InterPro" id="IPR058922">
    <property type="entry name" value="WHD_DRP"/>
</dbReference>
<evidence type="ECO:0000313" key="12">
    <source>
        <dbReference type="Proteomes" id="UP000006038"/>
    </source>
</evidence>
<organism evidence="11">
    <name type="scientific">Oryza brachyantha</name>
    <name type="common">malo sina</name>
    <dbReference type="NCBI Taxonomy" id="4533"/>
    <lineage>
        <taxon>Eukaryota</taxon>
        <taxon>Viridiplantae</taxon>
        <taxon>Streptophyta</taxon>
        <taxon>Embryophyta</taxon>
        <taxon>Tracheophyta</taxon>
        <taxon>Spermatophyta</taxon>
        <taxon>Magnoliopsida</taxon>
        <taxon>Liliopsida</taxon>
        <taxon>Poales</taxon>
        <taxon>Poaceae</taxon>
        <taxon>BOP clade</taxon>
        <taxon>Oryzoideae</taxon>
        <taxon>Oryzeae</taxon>
        <taxon>Oryzinae</taxon>
        <taxon>Oryza</taxon>
    </lineage>
</organism>
<evidence type="ECO:0000256" key="4">
    <source>
        <dbReference type="ARBA" id="ARBA00022741"/>
    </source>
</evidence>
<keyword evidence="12" id="KW-1185">Reference proteome</keyword>
<dbReference type="Pfam" id="PF23598">
    <property type="entry name" value="LRR_14"/>
    <property type="match status" value="1"/>
</dbReference>
<dbReference type="Pfam" id="PF18052">
    <property type="entry name" value="Rx_N"/>
    <property type="match status" value="1"/>
</dbReference>
<dbReference type="InterPro" id="IPR042197">
    <property type="entry name" value="Apaf_helical"/>
</dbReference>